<dbReference type="EMBL" id="PEZJ01000008">
    <property type="protein sequence ID" value="PIS14116.1"/>
    <property type="molecule type" value="Genomic_DNA"/>
</dbReference>
<evidence type="ECO:0000313" key="2">
    <source>
        <dbReference type="EMBL" id="PIS14116.1"/>
    </source>
</evidence>
<reference evidence="3" key="1">
    <citation type="submission" date="2017-09" db="EMBL/GenBank/DDBJ databases">
        <title>Depth-based differentiation of microbial function through sediment-hosted aquifers and enrichment of novel symbionts in the deep terrestrial subsurface.</title>
        <authorList>
            <person name="Probst A.J."/>
            <person name="Ladd B."/>
            <person name="Jarett J.K."/>
            <person name="Geller-Mcgrath D.E."/>
            <person name="Sieber C.M.K."/>
            <person name="Emerson J.B."/>
            <person name="Anantharaman K."/>
            <person name="Thomas B.C."/>
            <person name="Malmstrom R."/>
            <person name="Stieglmeier M."/>
            <person name="Klingl A."/>
            <person name="Woyke T."/>
            <person name="Ryan C.M."/>
            <person name="Banfield J.F."/>
        </authorList>
    </citation>
    <scope>NUCLEOTIDE SEQUENCE [LARGE SCALE GENOMIC DNA]</scope>
</reference>
<sequence>MIDVTQGLLIVVVIILTVLLTAVGIQVFFILREVQQSLKKTNKILDDAGLISGSVAKPIAMISDSLTEVSGVAGLLGWLTARRKKKEAREAKENV</sequence>
<keyword evidence="1" id="KW-0472">Membrane</keyword>
<evidence type="ECO:0000256" key="1">
    <source>
        <dbReference type="SAM" id="Phobius"/>
    </source>
</evidence>
<accession>A0A2H0WN86</accession>
<keyword evidence="1" id="KW-1133">Transmembrane helix</keyword>
<comment type="caution">
    <text evidence="2">The sequence shown here is derived from an EMBL/GenBank/DDBJ whole genome shotgun (WGS) entry which is preliminary data.</text>
</comment>
<gene>
    <name evidence="2" type="ORF">COT65_00640</name>
</gene>
<organism evidence="2 3">
    <name type="scientific">Candidatus Shapirobacteria bacterium CG09_land_8_20_14_0_10_47_13</name>
    <dbReference type="NCBI Taxonomy" id="1974481"/>
    <lineage>
        <taxon>Bacteria</taxon>
        <taxon>Candidatus Shapironibacteriota</taxon>
    </lineage>
</organism>
<dbReference type="AlphaFoldDB" id="A0A2H0WN86"/>
<feature type="transmembrane region" description="Helical" evidence="1">
    <location>
        <begin position="6"/>
        <end position="31"/>
    </location>
</feature>
<name>A0A2H0WN86_9BACT</name>
<evidence type="ECO:0008006" key="4">
    <source>
        <dbReference type="Google" id="ProtNLM"/>
    </source>
</evidence>
<dbReference type="Proteomes" id="UP000230033">
    <property type="component" value="Unassembled WGS sequence"/>
</dbReference>
<keyword evidence="1" id="KW-0812">Transmembrane</keyword>
<evidence type="ECO:0000313" key="3">
    <source>
        <dbReference type="Proteomes" id="UP000230033"/>
    </source>
</evidence>
<proteinExistence type="predicted"/>
<protein>
    <recommendedName>
        <fullName evidence="4">DUF948 domain-containing protein</fullName>
    </recommendedName>
</protein>